<dbReference type="RefSeq" id="WP_024902706.1">
    <property type="nucleotide sequence ID" value="NZ_CADFGU010000001.1"/>
</dbReference>
<comment type="caution">
    <text evidence="2">The sequence shown here is derived from an EMBL/GenBank/DDBJ whole genome shotgun (WGS) entry which is preliminary data.</text>
</comment>
<proteinExistence type="predicted"/>
<accession>A0A0F5K5B9</accession>
<keyword evidence="3" id="KW-1185">Reference proteome</keyword>
<protein>
    <recommendedName>
        <fullName evidence="4">ATPase</fullName>
    </recommendedName>
</protein>
<gene>
    <name evidence="2" type="ORF">WM40_00080</name>
</gene>
<evidence type="ECO:0000313" key="2">
    <source>
        <dbReference type="EMBL" id="KKB65125.1"/>
    </source>
</evidence>
<dbReference type="EMBL" id="LAQU01000001">
    <property type="protein sequence ID" value="KKB65125.1"/>
    <property type="molecule type" value="Genomic_DNA"/>
</dbReference>
<dbReference type="PATRIC" id="fig|28092.6.peg.18"/>
<organism evidence="2 3">
    <name type="scientific">Robbsia andropogonis</name>
    <dbReference type="NCBI Taxonomy" id="28092"/>
    <lineage>
        <taxon>Bacteria</taxon>
        <taxon>Pseudomonadati</taxon>
        <taxon>Pseudomonadota</taxon>
        <taxon>Betaproteobacteria</taxon>
        <taxon>Burkholderiales</taxon>
        <taxon>Burkholderiaceae</taxon>
        <taxon>Robbsia</taxon>
    </lineage>
</organism>
<evidence type="ECO:0000313" key="3">
    <source>
        <dbReference type="Proteomes" id="UP000033618"/>
    </source>
</evidence>
<feature type="compositionally biased region" description="Basic and acidic residues" evidence="1">
    <location>
        <begin position="118"/>
        <end position="129"/>
    </location>
</feature>
<evidence type="ECO:0000256" key="1">
    <source>
        <dbReference type="SAM" id="MobiDB-lite"/>
    </source>
</evidence>
<reference evidence="2 3" key="1">
    <citation type="submission" date="2015-03" db="EMBL/GenBank/DDBJ databases">
        <title>Draft Genome Sequence of Burkholderia andropogonis type strain ICMP2807, isolated from Sorghum bicolor.</title>
        <authorList>
            <person name="Lopes-Santos L."/>
            <person name="Castro D.B."/>
            <person name="Ottoboni L.M."/>
            <person name="Park D."/>
            <person name="Weirc B.S."/>
            <person name="Destefano S.A."/>
        </authorList>
    </citation>
    <scope>NUCLEOTIDE SEQUENCE [LARGE SCALE GENOMIC DNA]</scope>
    <source>
        <strain evidence="2 3">ICMP2807</strain>
    </source>
</reference>
<dbReference type="Gene3D" id="1.10.287.1490">
    <property type="match status" value="1"/>
</dbReference>
<feature type="region of interest" description="Disordered" evidence="1">
    <location>
        <begin position="79"/>
        <end position="129"/>
    </location>
</feature>
<sequence length="129" mass="14540">MLNELDSLSEKITRLLRLVDSNRQTLGDRETQLNRMRVERDEALTANHALRAERDALRQERDTLLAKIEDAQVKLNAILEKLPPPRDRNAAQQDGADARADGNTHHHDAAGAEVMAEQEPHVEGESYGR</sequence>
<name>A0A0F5K5B9_9BURK</name>
<evidence type="ECO:0008006" key="4">
    <source>
        <dbReference type="Google" id="ProtNLM"/>
    </source>
</evidence>
<feature type="compositionally biased region" description="Basic and acidic residues" evidence="1">
    <location>
        <begin position="96"/>
        <end position="110"/>
    </location>
</feature>
<dbReference type="Proteomes" id="UP000033618">
    <property type="component" value="Unassembled WGS sequence"/>
</dbReference>
<dbReference type="AlphaFoldDB" id="A0A0F5K5B9"/>
<dbReference type="OrthoDB" id="9101190at2"/>